<organism evidence="3 4">
    <name type="scientific">Janthinobacterium psychrotolerans</name>
    <dbReference type="NCBI Taxonomy" id="1747903"/>
    <lineage>
        <taxon>Bacteria</taxon>
        <taxon>Pseudomonadati</taxon>
        <taxon>Pseudomonadota</taxon>
        <taxon>Betaproteobacteria</taxon>
        <taxon>Burkholderiales</taxon>
        <taxon>Oxalobacteraceae</taxon>
        <taxon>Janthinobacterium</taxon>
    </lineage>
</organism>
<protein>
    <submittedName>
        <fullName evidence="3">Polyisoprenoid-binding protein YceI</fullName>
    </submittedName>
</protein>
<dbReference type="Pfam" id="PF04264">
    <property type="entry name" value="YceI"/>
    <property type="match status" value="1"/>
</dbReference>
<evidence type="ECO:0000259" key="2">
    <source>
        <dbReference type="SMART" id="SM00867"/>
    </source>
</evidence>
<feature type="domain" description="Lipid/polyisoprenoid-binding YceI-like" evidence="2">
    <location>
        <begin position="23"/>
        <end position="188"/>
    </location>
</feature>
<dbReference type="PATRIC" id="fig|1747903.4.peg.2028"/>
<reference evidence="3 4" key="1">
    <citation type="submission" date="2016-04" db="EMBL/GenBank/DDBJ databases">
        <title>Draft genome sequence of Janthinobacterium psychrotolerans sp. nov., isolated from freshwater sediments in Denmark.</title>
        <authorList>
            <person name="Gong X."/>
            <person name="Skrivergaard S."/>
            <person name="Korsgaard B.S."/>
            <person name="Schreiber L."/>
            <person name="Marshall I.P."/>
            <person name="Finster K."/>
            <person name="Schramm A."/>
        </authorList>
    </citation>
    <scope>NUCLEOTIDE SEQUENCE [LARGE SCALE GENOMIC DNA]</scope>
    <source>
        <strain evidence="3 4">S3-2</strain>
    </source>
</reference>
<dbReference type="PANTHER" id="PTHR34406:SF2">
    <property type="entry name" value="PERIPLASMIC PROTEIN"/>
    <property type="match status" value="1"/>
</dbReference>
<dbReference type="EMBL" id="LOCQ01000057">
    <property type="protein sequence ID" value="OBV38479.1"/>
    <property type="molecule type" value="Genomic_DNA"/>
</dbReference>
<name>A0A1A7C0E9_9BURK</name>
<gene>
    <name evidence="3" type="ORF">ASR47_100679</name>
</gene>
<dbReference type="InterPro" id="IPR036761">
    <property type="entry name" value="TTHA0802/YceI-like_sf"/>
</dbReference>
<keyword evidence="4" id="KW-1185">Reference proteome</keyword>
<dbReference type="SUPFAM" id="SSF101874">
    <property type="entry name" value="YceI-like"/>
    <property type="match status" value="1"/>
</dbReference>
<dbReference type="Gene3D" id="2.40.128.110">
    <property type="entry name" value="Lipid/polyisoprenoid-binding, YceI-like"/>
    <property type="match status" value="1"/>
</dbReference>
<sequence>MKTILIAAALASSLAAPAHAAETYTLLPSHTYPSFETDHWGGMSVWRGKFTKSSGSVVLDRQARTGTLEVTVETASVDVGHAAMNAVLKSARILDAEKYPTAVYRGSSMRFDGERPVEVIGELTLNGVTRPLKLQIDSFKCMQSPLYKREVCGVNAFASFNRADFGVTVNLDLGFKPEIKLAIQAEGLLKVD</sequence>
<evidence type="ECO:0000313" key="3">
    <source>
        <dbReference type="EMBL" id="OBV38479.1"/>
    </source>
</evidence>
<accession>A0A1A7C0E9</accession>
<proteinExistence type="predicted"/>
<evidence type="ECO:0000256" key="1">
    <source>
        <dbReference type="SAM" id="SignalP"/>
    </source>
</evidence>
<dbReference type="InterPro" id="IPR007372">
    <property type="entry name" value="Lipid/polyisoprenoid-bd_YceI"/>
</dbReference>
<feature type="signal peptide" evidence="1">
    <location>
        <begin position="1"/>
        <end position="20"/>
    </location>
</feature>
<dbReference type="OrthoDB" id="9811006at2"/>
<dbReference type="RefSeq" id="WP_065308732.1">
    <property type="nucleotide sequence ID" value="NZ_LOCQ01000057.1"/>
</dbReference>
<dbReference type="STRING" id="1747903.ASR47_100679"/>
<dbReference type="PANTHER" id="PTHR34406">
    <property type="entry name" value="PROTEIN YCEI"/>
    <property type="match status" value="1"/>
</dbReference>
<dbReference type="Proteomes" id="UP000092713">
    <property type="component" value="Unassembled WGS sequence"/>
</dbReference>
<dbReference type="SMART" id="SM00867">
    <property type="entry name" value="YceI"/>
    <property type="match status" value="1"/>
</dbReference>
<dbReference type="AlphaFoldDB" id="A0A1A7C0E9"/>
<evidence type="ECO:0000313" key="4">
    <source>
        <dbReference type="Proteomes" id="UP000092713"/>
    </source>
</evidence>
<comment type="caution">
    <text evidence="3">The sequence shown here is derived from an EMBL/GenBank/DDBJ whole genome shotgun (WGS) entry which is preliminary data.</text>
</comment>
<feature type="chain" id="PRO_5008355625" evidence="1">
    <location>
        <begin position="21"/>
        <end position="192"/>
    </location>
</feature>
<keyword evidence="1" id="KW-0732">Signal</keyword>